<organism evidence="3 4">
    <name type="scientific">Stylophora pistillata</name>
    <name type="common">Smooth cauliflower coral</name>
    <dbReference type="NCBI Taxonomy" id="50429"/>
    <lineage>
        <taxon>Eukaryota</taxon>
        <taxon>Metazoa</taxon>
        <taxon>Cnidaria</taxon>
        <taxon>Anthozoa</taxon>
        <taxon>Hexacorallia</taxon>
        <taxon>Scleractinia</taxon>
        <taxon>Astrocoeniina</taxon>
        <taxon>Pocilloporidae</taxon>
        <taxon>Stylophora</taxon>
    </lineage>
</organism>
<accession>A0A2B4RXG7</accession>
<dbReference type="GO" id="GO:0031663">
    <property type="term" value="P:lipopolysaccharide-mediated signaling pathway"/>
    <property type="evidence" value="ECO:0007669"/>
    <property type="project" value="TreeGrafter"/>
</dbReference>
<dbReference type="GO" id="GO:0045087">
    <property type="term" value="P:innate immune response"/>
    <property type="evidence" value="ECO:0007669"/>
    <property type="project" value="TreeGrafter"/>
</dbReference>
<sequence length="362" mass="41166">MSYPISCSSQGTDELASDHTGCLETRENGPRSFGRDDESLSESERRRSDHDNVASGNKREVEKSKQRPNRGTLSNGERDTATIFLNEEQSQAVIHVINGHDEPVAYQQENDEQFSYPTIAVSQESQQTVSQPQPDEEQGLFQCHQMYDCALVNAMQKPYRHNHSSFMTKFNFQVLSLVGSDGKYFALKIILRPFVVRYDAQKATRNKRNSGETFFIEILTQIAQLRQVDEDGVAPAIFSPAIYSDSFEYKVGIRLHPNGVDEEEGRYVALFVHMMMGEYDNASEVRWPFTQRITVSILDQSDAKRHISHIIQPKPHLAAFQKPTEAVSPTGYGFIRFAPIEEAFSSPYVENDRMFIKIQFSA</sequence>
<dbReference type="InterPro" id="IPR049342">
    <property type="entry name" value="TRAF1-6_MATH_dom"/>
</dbReference>
<name>A0A2B4RXG7_STYPI</name>
<dbReference type="Pfam" id="PF21355">
    <property type="entry name" value="TRAF-mep_MATH"/>
    <property type="match status" value="1"/>
</dbReference>
<dbReference type="PANTHER" id="PTHR10131:SF152">
    <property type="entry name" value="TNF RECEPTOR-ASSOCIATED FACTOR 6"/>
    <property type="match status" value="1"/>
</dbReference>
<evidence type="ECO:0000256" key="1">
    <source>
        <dbReference type="SAM" id="MobiDB-lite"/>
    </source>
</evidence>
<keyword evidence="3" id="KW-0675">Receptor</keyword>
<dbReference type="Gene3D" id="2.60.210.10">
    <property type="entry name" value="Apoptosis, Tumor Necrosis Factor Receptor Associated Protein 2, Chain A"/>
    <property type="match status" value="1"/>
</dbReference>
<gene>
    <name evidence="3" type="primary">TRAF6</name>
    <name evidence="3" type="ORF">AWC38_SpisGene13658</name>
</gene>
<feature type="compositionally biased region" description="Basic and acidic residues" evidence="1">
    <location>
        <begin position="24"/>
        <end position="65"/>
    </location>
</feature>
<dbReference type="InterPro" id="IPR002083">
    <property type="entry name" value="MATH/TRAF_dom"/>
</dbReference>
<dbReference type="STRING" id="50429.A0A2B4RXG7"/>
<feature type="region of interest" description="Disordered" evidence="1">
    <location>
        <begin position="1"/>
        <end position="78"/>
    </location>
</feature>
<dbReference type="PROSITE" id="PS50144">
    <property type="entry name" value="MATH"/>
    <property type="match status" value="1"/>
</dbReference>
<reference evidence="4" key="1">
    <citation type="journal article" date="2017" name="bioRxiv">
        <title>Comparative analysis of the genomes of Stylophora pistillata and Acropora digitifera provides evidence for extensive differences between species of corals.</title>
        <authorList>
            <person name="Voolstra C.R."/>
            <person name="Li Y."/>
            <person name="Liew Y.J."/>
            <person name="Baumgarten S."/>
            <person name="Zoccola D."/>
            <person name="Flot J.-F."/>
            <person name="Tambutte S."/>
            <person name="Allemand D."/>
            <person name="Aranda M."/>
        </authorList>
    </citation>
    <scope>NUCLEOTIDE SEQUENCE [LARGE SCALE GENOMIC DNA]</scope>
</reference>
<proteinExistence type="predicted"/>
<evidence type="ECO:0000313" key="3">
    <source>
        <dbReference type="EMBL" id="PFX21856.1"/>
    </source>
</evidence>
<evidence type="ECO:0000259" key="2">
    <source>
        <dbReference type="PROSITE" id="PS50144"/>
    </source>
</evidence>
<evidence type="ECO:0000313" key="4">
    <source>
        <dbReference type="Proteomes" id="UP000225706"/>
    </source>
</evidence>
<protein>
    <submittedName>
        <fullName evidence="3">TNF receptor-associated factor 6</fullName>
    </submittedName>
</protein>
<dbReference type="EMBL" id="LSMT01000260">
    <property type="protein sequence ID" value="PFX21856.1"/>
    <property type="molecule type" value="Genomic_DNA"/>
</dbReference>
<dbReference type="PANTHER" id="PTHR10131">
    <property type="entry name" value="TNF RECEPTOR ASSOCIATED FACTOR"/>
    <property type="match status" value="1"/>
</dbReference>
<dbReference type="SUPFAM" id="SSF49599">
    <property type="entry name" value="TRAF domain-like"/>
    <property type="match status" value="1"/>
</dbReference>
<feature type="compositionally biased region" description="Polar residues" evidence="1">
    <location>
        <begin position="1"/>
        <end position="12"/>
    </location>
</feature>
<dbReference type="GO" id="GO:0043122">
    <property type="term" value="P:regulation of canonical NF-kappaB signal transduction"/>
    <property type="evidence" value="ECO:0007669"/>
    <property type="project" value="TreeGrafter"/>
</dbReference>
<dbReference type="Proteomes" id="UP000225706">
    <property type="component" value="Unassembled WGS sequence"/>
</dbReference>
<dbReference type="GO" id="GO:0061630">
    <property type="term" value="F:ubiquitin protein ligase activity"/>
    <property type="evidence" value="ECO:0007669"/>
    <property type="project" value="TreeGrafter"/>
</dbReference>
<comment type="caution">
    <text evidence="3">The sequence shown here is derived from an EMBL/GenBank/DDBJ whole genome shotgun (WGS) entry which is preliminary data.</text>
</comment>
<keyword evidence="4" id="KW-1185">Reference proteome</keyword>
<dbReference type="InterPro" id="IPR008974">
    <property type="entry name" value="TRAF-like"/>
</dbReference>
<feature type="domain" description="MATH" evidence="2">
    <location>
        <begin position="212"/>
        <end position="360"/>
    </location>
</feature>
<dbReference type="AlphaFoldDB" id="A0A2B4RXG7"/>
<dbReference type="OrthoDB" id="6499288at2759"/>